<keyword evidence="3" id="KW-0326">Glycosidase</keyword>
<protein>
    <submittedName>
        <fullName evidence="10">Exo-1,4-beta-D-glucosaminidase</fullName>
    </submittedName>
    <submittedName>
        <fullName evidence="11">Glycoside hydrolase family 2 immunoglobulin domain protein beta-sandwich</fullName>
    </submittedName>
</protein>
<dbReference type="InParanoid" id="H1XTR8"/>
<evidence type="ECO:0000313" key="11">
    <source>
        <dbReference type="EMBL" id="EHO42685.1"/>
    </source>
</evidence>
<evidence type="ECO:0000256" key="4">
    <source>
        <dbReference type="SAM" id="SignalP"/>
    </source>
</evidence>
<dbReference type="EMBL" id="CP018099">
    <property type="protein sequence ID" value="APF18705.1"/>
    <property type="molecule type" value="Genomic_DNA"/>
</dbReference>
<comment type="similarity">
    <text evidence="1">Belongs to the glycosyl hydrolase 2 family.</text>
</comment>
<evidence type="ECO:0000259" key="7">
    <source>
        <dbReference type="Pfam" id="PF17786"/>
    </source>
</evidence>
<dbReference type="Gene3D" id="2.60.40.10">
    <property type="entry name" value="Immunoglobulins"/>
    <property type="match status" value="3"/>
</dbReference>
<dbReference type="OrthoDB" id="9801077at2"/>
<dbReference type="InterPro" id="IPR008979">
    <property type="entry name" value="Galactose-bd-like_sf"/>
</dbReference>
<dbReference type="STRING" id="880073.Cabys_1956"/>
<evidence type="ECO:0000259" key="8">
    <source>
        <dbReference type="Pfam" id="PF18368"/>
    </source>
</evidence>
<dbReference type="InterPro" id="IPR054593">
    <property type="entry name" value="Beta-mannosidase-like_N2"/>
</dbReference>
<evidence type="ECO:0000313" key="13">
    <source>
        <dbReference type="Proteomes" id="UP000183868"/>
    </source>
</evidence>
<dbReference type="InterPro" id="IPR041447">
    <property type="entry name" value="Mannosidase_ig"/>
</dbReference>
<dbReference type="InterPro" id="IPR006102">
    <property type="entry name" value="Ig-like_GH2"/>
</dbReference>
<dbReference type="RefSeq" id="WP_006930040.1">
    <property type="nucleotide sequence ID" value="NZ_CM001402.1"/>
</dbReference>
<reference evidence="10 13" key="2">
    <citation type="submission" date="2016-11" db="EMBL/GenBank/DDBJ databases">
        <title>Genomic analysis of Caldithrix abyssi and proposal of a novel bacterial phylum Caldithrichaeota.</title>
        <authorList>
            <person name="Kublanov I."/>
            <person name="Sigalova O."/>
            <person name="Gavrilov S."/>
            <person name="Lebedinsky A."/>
            <person name="Ivanova N."/>
            <person name="Daum C."/>
            <person name="Reddy T."/>
            <person name="Klenk H.P."/>
            <person name="Goker M."/>
            <person name="Reva O."/>
            <person name="Miroshnichenko M."/>
            <person name="Kyprides N."/>
            <person name="Woyke T."/>
            <person name="Gelfand M."/>
        </authorList>
    </citation>
    <scope>NUCLEOTIDE SEQUENCE [LARGE SCALE GENOMIC DNA]</scope>
    <source>
        <strain evidence="10 13">LF13</strain>
    </source>
</reference>
<feature type="domain" description="Mannosidase Ig/CBM-like" evidence="7">
    <location>
        <begin position="663"/>
        <end position="743"/>
    </location>
</feature>
<dbReference type="InterPro" id="IPR043534">
    <property type="entry name" value="EBDG/EBM"/>
</dbReference>
<dbReference type="Gene3D" id="2.60.120.260">
    <property type="entry name" value="Galactose-binding domain-like"/>
    <property type="match status" value="1"/>
</dbReference>
<accession>H1XTR8</accession>
<dbReference type="InterPro" id="IPR041351">
    <property type="entry name" value="Ig_GlcNase"/>
</dbReference>
<dbReference type="Proteomes" id="UP000183868">
    <property type="component" value="Chromosome"/>
</dbReference>
<evidence type="ECO:0000259" key="9">
    <source>
        <dbReference type="Pfam" id="PF22666"/>
    </source>
</evidence>
<sequence precursor="true">MLYRMLLFVLSILFFYNCHHFQAQPAHRLTLKNWQLKAADSVQASGQRMTQADFNPQNWLPVRVPTTVMGALLKAGRYQDIFVGMNLKKVPTKPFQNGWWYRCSFDLPDLKRLPKNVLRFNGLNYRADVFLNGRQIASKDSIFGAFRVFEMDISSLVKEKNNVLAVCVYPPQAGDFTIGFVDWNPAPPDRNMGLWRPVEIRRARNVLLKNPFVKTAFDSSLQTARLTVQVTACNLSDQPVSGVLEGTIESHSFKKAFHLKAGESATITVDAEEFPQLVFKRPRLWWPVHWGKANLYDLELLAKIEGQVSDALQIRFGMRKIESYFTDEGHRAFKINGRKILIQGAGWTDDLFLAQSAQNVRSQLRYVKEMGLNTIRLEGFWGNDQTLYDVCDSLGILIMAGFSCQWEWEDYLGKACDQFGGARSAQDMDLLSAYWRDQITLLRNHPSIFVWMAASDMLPRPALEKRYLRILEQIDGTRPYLASAAARVSQVSGPTGVKMNGPYDYVPPRYWFEDRKYGGAFGFNTETGPGPQPPPLSSLQKMIPAQHLWPIDSVWNYHCGRNEFNSLKRYQQALNRRYGQPDHVNDFVRIAQAMNYEAMRAMFEAFAVNKFQATGIIQWMLNSAWPELYWQLYDYYLMPNGAFYGAKKACDSLQLMYDYSNRTVFLNNNTLKAFSGLVAHIKLFDLQSKLVDERQIQTAIAPNAVKAVTRIPEYEAPTPVYFLDLRLFDARGRRLAANFYWLSRKQDVLDYSNSTWFVTPIKQFADFTALNALPAATVKVKTIPAGDTGKLTVRLQNTSEHLAFMLYLELQTDRGQTITPVFWSDNYLSLLPGEQRELTVRFAGKEKAVVKVNGWNTDLRYEN</sequence>
<feature type="chain" id="PRO_5009695343" evidence="4">
    <location>
        <begin position="26"/>
        <end position="863"/>
    </location>
</feature>
<organism evidence="11 12">
    <name type="scientific">Caldithrix abyssi DSM 13497</name>
    <dbReference type="NCBI Taxonomy" id="880073"/>
    <lineage>
        <taxon>Bacteria</taxon>
        <taxon>Pseudomonadati</taxon>
        <taxon>Calditrichota</taxon>
        <taxon>Calditrichia</taxon>
        <taxon>Calditrichales</taxon>
        <taxon>Calditrichaceae</taxon>
        <taxon>Caldithrix</taxon>
    </lineage>
</organism>
<dbReference type="eggNOG" id="COG3250">
    <property type="taxonomic scope" value="Bacteria"/>
</dbReference>
<feature type="domain" description="Exo-beta-D-glucosaminidase Ig-fold" evidence="8">
    <location>
        <begin position="756"/>
        <end position="857"/>
    </location>
</feature>
<dbReference type="Proteomes" id="UP000004671">
    <property type="component" value="Chromosome"/>
</dbReference>
<evidence type="ECO:0000256" key="2">
    <source>
        <dbReference type="ARBA" id="ARBA00022801"/>
    </source>
</evidence>
<dbReference type="InterPro" id="IPR036156">
    <property type="entry name" value="Beta-gal/glucu_dom_sf"/>
</dbReference>
<dbReference type="Gene3D" id="3.20.20.80">
    <property type="entry name" value="Glycosidases"/>
    <property type="match status" value="1"/>
</dbReference>
<dbReference type="PANTHER" id="PTHR43536:SF1">
    <property type="entry name" value="MANNOSYLGLYCOPROTEIN ENDO-BETA-MANNOSIDASE"/>
    <property type="match status" value="1"/>
</dbReference>
<dbReference type="Pfam" id="PF00703">
    <property type="entry name" value="Glyco_hydro_2"/>
    <property type="match status" value="1"/>
</dbReference>
<proteinExistence type="inferred from homology"/>
<keyword evidence="2 11" id="KW-0378">Hydrolase</keyword>
<evidence type="ECO:0000259" key="5">
    <source>
        <dbReference type="Pfam" id="PF00703"/>
    </source>
</evidence>
<name>H1XTR8_CALAY</name>
<dbReference type="SUPFAM" id="SSF51445">
    <property type="entry name" value="(Trans)glycosidases"/>
    <property type="match status" value="1"/>
</dbReference>
<feature type="domain" description="Glycoside hydrolase family 2 catalytic" evidence="6">
    <location>
        <begin position="332"/>
        <end position="479"/>
    </location>
</feature>
<dbReference type="KEGG" id="caby:Cabys_1956"/>
<dbReference type="Pfam" id="PF18368">
    <property type="entry name" value="Ig_GlcNase"/>
    <property type="match status" value="1"/>
</dbReference>
<feature type="domain" description="Beta-mannosidase-like galactose-binding" evidence="9">
    <location>
        <begin position="48"/>
        <end position="171"/>
    </location>
</feature>
<dbReference type="SUPFAM" id="SSF49785">
    <property type="entry name" value="Galactose-binding domain-like"/>
    <property type="match status" value="1"/>
</dbReference>
<dbReference type="AlphaFoldDB" id="H1XTR8"/>
<dbReference type="Pfam" id="PF17786">
    <property type="entry name" value="Mannosidase_ig"/>
    <property type="match status" value="1"/>
</dbReference>
<dbReference type="GO" id="GO:0004553">
    <property type="term" value="F:hydrolase activity, hydrolyzing O-glycosyl compounds"/>
    <property type="evidence" value="ECO:0007669"/>
    <property type="project" value="InterPro"/>
</dbReference>
<feature type="domain" description="Glycoside hydrolase family 2 immunoglobulin-like beta-sandwich" evidence="5">
    <location>
        <begin position="208"/>
        <end position="319"/>
    </location>
</feature>
<dbReference type="Pfam" id="PF22666">
    <property type="entry name" value="Glyco_hydro_2_N2"/>
    <property type="match status" value="1"/>
</dbReference>
<evidence type="ECO:0000313" key="12">
    <source>
        <dbReference type="Proteomes" id="UP000004671"/>
    </source>
</evidence>
<evidence type="ECO:0000256" key="3">
    <source>
        <dbReference type="ARBA" id="ARBA00023295"/>
    </source>
</evidence>
<dbReference type="GO" id="GO:0005975">
    <property type="term" value="P:carbohydrate metabolic process"/>
    <property type="evidence" value="ECO:0007669"/>
    <property type="project" value="InterPro"/>
</dbReference>
<evidence type="ECO:0000313" key="10">
    <source>
        <dbReference type="EMBL" id="APF18705.1"/>
    </source>
</evidence>
<dbReference type="Pfam" id="PF02836">
    <property type="entry name" value="Glyco_hydro_2_C"/>
    <property type="match status" value="1"/>
</dbReference>
<dbReference type="EMBL" id="CM001402">
    <property type="protein sequence ID" value="EHO42685.1"/>
    <property type="molecule type" value="Genomic_DNA"/>
</dbReference>
<dbReference type="InterPro" id="IPR013783">
    <property type="entry name" value="Ig-like_fold"/>
</dbReference>
<dbReference type="SUPFAM" id="SSF49303">
    <property type="entry name" value="beta-Galactosidase/glucuronidase domain"/>
    <property type="match status" value="3"/>
</dbReference>
<reference evidence="11 12" key="1">
    <citation type="submission" date="2011-09" db="EMBL/GenBank/DDBJ databases">
        <title>The permanent draft genome of Caldithrix abyssi DSM 13497.</title>
        <authorList>
            <consortium name="US DOE Joint Genome Institute (JGI-PGF)"/>
            <person name="Lucas S."/>
            <person name="Han J."/>
            <person name="Lapidus A."/>
            <person name="Bruce D."/>
            <person name="Goodwin L."/>
            <person name="Pitluck S."/>
            <person name="Peters L."/>
            <person name="Kyrpides N."/>
            <person name="Mavromatis K."/>
            <person name="Ivanova N."/>
            <person name="Mikhailova N."/>
            <person name="Chertkov O."/>
            <person name="Detter J.C."/>
            <person name="Tapia R."/>
            <person name="Han C."/>
            <person name="Land M."/>
            <person name="Hauser L."/>
            <person name="Markowitz V."/>
            <person name="Cheng J.-F."/>
            <person name="Hugenholtz P."/>
            <person name="Woyke T."/>
            <person name="Wu D."/>
            <person name="Spring S."/>
            <person name="Brambilla E."/>
            <person name="Klenk H.-P."/>
            <person name="Eisen J.A."/>
        </authorList>
    </citation>
    <scope>NUCLEOTIDE SEQUENCE [LARGE SCALE GENOMIC DNA]</scope>
    <source>
        <strain evidence="11 12">DSM 13497</strain>
    </source>
</reference>
<feature type="signal peptide" evidence="4">
    <location>
        <begin position="1"/>
        <end position="25"/>
    </location>
</feature>
<dbReference type="InterPro" id="IPR006103">
    <property type="entry name" value="Glyco_hydro_2_cat"/>
</dbReference>
<dbReference type="HOGENOM" id="CLU_005015_2_4_0"/>
<keyword evidence="4" id="KW-0732">Signal</keyword>
<dbReference type="InterPro" id="IPR017853">
    <property type="entry name" value="GH"/>
</dbReference>
<dbReference type="PANTHER" id="PTHR43536">
    <property type="entry name" value="MANNOSYLGLYCOPROTEIN ENDO-BETA-MANNOSIDASE"/>
    <property type="match status" value="1"/>
</dbReference>
<evidence type="ECO:0000259" key="6">
    <source>
        <dbReference type="Pfam" id="PF02836"/>
    </source>
</evidence>
<gene>
    <name evidence="10" type="ORF">Cabys_1956</name>
    <name evidence="11" type="ORF">Calab_3079</name>
</gene>
<dbReference type="PaxDb" id="880073-Calab_3079"/>
<keyword evidence="12" id="KW-1185">Reference proteome</keyword>
<evidence type="ECO:0000256" key="1">
    <source>
        <dbReference type="ARBA" id="ARBA00007401"/>
    </source>
</evidence>